<reference evidence="1 2" key="1">
    <citation type="submission" date="2021-04" db="EMBL/GenBank/DDBJ databases">
        <authorList>
            <person name="Shkoporov A.N."/>
            <person name="Stockdale S.R."/>
            <person name="Guerin E."/>
            <person name="Ross R.P."/>
            <person name="Hill C."/>
        </authorList>
    </citation>
    <scope>NUCLEOTIDE SEQUENCE [LARGE SCALE GENOMIC DNA]</scope>
    <source>
        <strain evidence="2">cr13_1</strain>
    </source>
</reference>
<keyword evidence="2" id="KW-1185">Reference proteome</keyword>
<dbReference type="KEGG" id="vg:75690883"/>
<evidence type="ECO:0000313" key="2">
    <source>
        <dbReference type="Proteomes" id="UP000827409"/>
    </source>
</evidence>
<proteinExistence type="predicted"/>
<evidence type="ECO:0000313" key="1">
    <source>
        <dbReference type="EMBL" id="QWM90472.1"/>
    </source>
</evidence>
<dbReference type="EMBL" id="MZ130490">
    <property type="protein sequence ID" value="QWM90472.1"/>
    <property type="molecule type" value="Genomic_DNA"/>
</dbReference>
<organism evidence="1 2">
    <name type="scientific">uncultured phage cr13_1</name>
    <dbReference type="NCBI Taxonomy" id="2986396"/>
    <lineage>
        <taxon>Viruses</taxon>
        <taxon>Duplodnaviria</taxon>
        <taxon>Heunggongvirae</taxon>
        <taxon>Uroviricota</taxon>
        <taxon>Caudoviricetes</taxon>
        <taxon>Crassvirales</taxon>
        <taxon>Crevaviridae</taxon>
        <taxon>Doltivirinae</taxon>
        <taxon>Kingevirus</taxon>
        <taxon>Kingevirus communis</taxon>
    </lineage>
</organism>
<accession>A0AAE7S1I2</accession>
<sequence>MIILLIQFEIYLDLLAWDKIILYICTRSYNNVNPKQSKTMETKIAFSPRGNKVLLRADFEVSTLNILNNEEINKIPAKAYTVMAVAENVKGLNVGDKVKLENGCIPTLIQMPGDTQTLAAKQKVHREGKSVIGVGTVKFSEFLLVDEYSIVGVWIESPAVNN</sequence>
<dbReference type="RefSeq" id="YP_010360044.1">
    <property type="nucleotide sequence ID" value="NC_062780.1"/>
</dbReference>
<dbReference type="Proteomes" id="UP000827409">
    <property type="component" value="Segment"/>
</dbReference>
<gene>
    <name evidence="1" type="primary">gp_26609</name>
</gene>
<protein>
    <submittedName>
        <fullName evidence="1">Uncharacterized protein</fullName>
    </submittedName>
</protein>
<name>A0AAE7S1I2_9CAUD</name>
<dbReference type="GeneID" id="75690883"/>